<dbReference type="Proteomes" id="UP000193738">
    <property type="component" value="Unassembled WGS sequence"/>
</dbReference>
<proteinExistence type="predicted"/>
<dbReference type="RefSeq" id="WP_036409912.1">
    <property type="nucleotide sequence ID" value="NZ_LQOX01000131.1"/>
</dbReference>
<evidence type="ECO:0000313" key="1">
    <source>
        <dbReference type="EMBL" id="ORV63279.1"/>
    </source>
</evidence>
<accession>A0A1X1V2R0</accession>
<comment type="caution">
    <text evidence="1">The sequence shown here is derived from an EMBL/GenBank/DDBJ whole genome shotgun (WGS) entry which is preliminary data.</text>
</comment>
<keyword evidence="2" id="KW-1185">Reference proteome</keyword>
<dbReference type="EMBL" id="LQOX01000131">
    <property type="protein sequence ID" value="ORV63279.1"/>
    <property type="molecule type" value="Genomic_DNA"/>
</dbReference>
<reference evidence="1 2" key="1">
    <citation type="submission" date="2016-01" db="EMBL/GenBank/DDBJ databases">
        <title>The new phylogeny of the genus Mycobacterium.</title>
        <authorList>
            <person name="Tarcisio F."/>
            <person name="Conor M."/>
            <person name="Antonella G."/>
            <person name="Elisabetta G."/>
            <person name="Giulia F.S."/>
            <person name="Sara T."/>
            <person name="Anna F."/>
            <person name="Clotilde B."/>
            <person name="Roberto B."/>
            <person name="Veronica D.S."/>
            <person name="Fabio R."/>
            <person name="Monica P."/>
            <person name="Olivier J."/>
            <person name="Enrico T."/>
            <person name="Nicola S."/>
        </authorList>
    </citation>
    <scope>NUCLEOTIDE SEQUENCE [LARGE SCALE GENOMIC DNA]</scope>
    <source>
        <strain evidence="1 2">DSM 43505</strain>
    </source>
</reference>
<dbReference type="STRING" id="1777.AWC07_16240"/>
<evidence type="ECO:0000313" key="2">
    <source>
        <dbReference type="Proteomes" id="UP000193738"/>
    </source>
</evidence>
<protein>
    <submittedName>
        <fullName evidence="1">Uncharacterized protein</fullName>
    </submittedName>
</protein>
<sequence length="208" mass="23235">MTSPYDVLARIRTNQRAPEPADERCEMCSEPIPHEHQHVVNVAGRQLMCVCRGCYLLFTDSEAELRYRAVPDRYLAFPDFALDRRTWEALQIPVGVAFFFTNSALGRTVAFYPGPAGATESQLDLDAWNALGGADPRLGLLADDVEALLVRVPESGPPQSFLVPIDACYEFVGRLRLLWRGFDGGQQAREFIDGFFAQVAARARETPR</sequence>
<dbReference type="Pfam" id="PF19372">
    <property type="entry name" value="DUF5947"/>
    <property type="match status" value="1"/>
</dbReference>
<gene>
    <name evidence="1" type="ORF">AWC07_16240</name>
</gene>
<organism evidence="1 2">
    <name type="scientific">Mycobacterium gastri</name>
    <dbReference type="NCBI Taxonomy" id="1777"/>
    <lineage>
        <taxon>Bacteria</taxon>
        <taxon>Bacillati</taxon>
        <taxon>Actinomycetota</taxon>
        <taxon>Actinomycetes</taxon>
        <taxon>Mycobacteriales</taxon>
        <taxon>Mycobacteriaceae</taxon>
        <taxon>Mycobacterium</taxon>
    </lineage>
</organism>
<dbReference type="InterPro" id="IPR045991">
    <property type="entry name" value="DUF5947"/>
</dbReference>
<dbReference type="AlphaFoldDB" id="A0A1X1V2R0"/>
<name>A0A1X1V2R0_MYCGS</name>